<name>A0A9D4KVK4_DREPO</name>
<comment type="caution">
    <text evidence="1">The sequence shown here is derived from an EMBL/GenBank/DDBJ whole genome shotgun (WGS) entry which is preliminary data.</text>
</comment>
<reference evidence="1" key="2">
    <citation type="submission" date="2020-11" db="EMBL/GenBank/DDBJ databases">
        <authorList>
            <person name="McCartney M.A."/>
            <person name="Auch B."/>
            <person name="Kono T."/>
            <person name="Mallez S."/>
            <person name="Becker A."/>
            <person name="Gohl D.M."/>
            <person name="Silverstein K.A.T."/>
            <person name="Koren S."/>
            <person name="Bechman K.B."/>
            <person name="Herman A."/>
            <person name="Abrahante J.E."/>
            <person name="Garbe J."/>
        </authorList>
    </citation>
    <scope>NUCLEOTIDE SEQUENCE</scope>
    <source>
        <strain evidence="1">Duluth1</strain>
        <tissue evidence="1">Whole animal</tissue>
    </source>
</reference>
<dbReference type="AlphaFoldDB" id="A0A9D4KVK4"/>
<protein>
    <submittedName>
        <fullName evidence="1">Uncharacterized protein</fullName>
    </submittedName>
</protein>
<gene>
    <name evidence="1" type="ORF">DPMN_089229</name>
</gene>
<evidence type="ECO:0000313" key="2">
    <source>
        <dbReference type="Proteomes" id="UP000828390"/>
    </source>
</evidence>
<proteinExistence type="predicted"/>
<keyword evidence="2" id="KW-1185">Reference proteome</keyword>
<dbReference type="Proteomes" id="UP000828390">
    <property type="component" value="Unassembled WGS sequence"/>
</dbReference>
<evidence type="ECO:0000313" key="1">
    <source>
        <dbReference type="EMBL" id="KAH3846922.1"/>
    </source>
</evidence>
<dbReference type="EMBL" id="JAIWYP010000003">
    <property type="protein sequence ID" value="KAH3846922.1"/>
    <property type="molecule type" value="Genomic_DNA"/>
</dbReference>
<reference evidence="1" key="1">
    <citation type="journal article" date="2019" name="bioRxiv">
        <title>The Genome of the Zebra Mussel, Dreissena polymorpha: A Resource for Invasive Species Research.</title>
        <authorList>
            <person name="McCartney M.A."/>
            <person name="Auch B."/>
            <person name="Kono T."/>
            <person name="Mallez S."/>
            <person name="Zhang Y."/>
            <person name="Obille A."/>
            <person name="Becker A."/>
            <person name="Abrahante J.E."/>
            <person name="Garbe J."/>
            <person name="Badalamenti J.P."/>
            <person name="Herman A."/>
            <person name="Mangelson H."/>
            <person name="Liachko I."/>
            <person name="Sullivan S."/>
            <person name="Sone E.D."/>
            <person name="Koren S."/>
            <person name="Silverstein K.A.T."/>
            <person name="Beckman K.B."/>
            <person name="Gohl D.M."/>
        </authorList>
    </citation>
    <scope>NUCLEOTIDE SEQUENCE</scope>
    <source>
        <strain evidence="1">Duluth1</strain>
        <tissue evidence="1">Whole animal</tissue>
    </source>
</reference>
<sequence length="74" mass="8806">MVRGMDRCERRSRPLDRSAEWNGGIWTKDMSRSKQDDIGFKGKKQECPVCSLRARSIRNHVETWHFLPVFRREA</sequence>
<accession>A0A9D4KVK4</accession>
<organism evidence="1 2">
    <name type="scientific">Dreissena polymorpha</name>
    <name type="common">Zebra mussel</name>
    <name type="synonym">Mytilus polymorpha</name>
    <dbReference type="NCBI Taxonomy" id="45954"/>
    <lineage>
        <taxon>Eukaryota</taxon>
        <taxon>Metazoa</taxon>
        <taxon>Spiralia</taxon>
        <taxon>Lophotrochozoa</taxon>
        <taxon>Mollusca</taxon>
        <taxon>Bivalvia</taxon>
        <taxon>Autobranchia</taxon>
        <taxon>Heteroconchia</taxon>
        <taxon>Euheterodonta</taxon>
        <taxon>Imparidentia</taxon>
        <taxon>Neoheterodontei</taxon>
        <taxon>Myida</taxon>
        <taxon>Dreissenoidea</taxon>
        <taxon>Dreissenidae</taxon>
        <taxon>Dreissena</taxon>
    </lineage>
</organism>